<sequence length="779" mass="85466">MPDLPSSRSIASSRLAFFWLALVVLASALLVKQWAFSASSPIETDIMKLLPQSRQNPLAQAAFDKVTDSMSDKVAFVLTGKDSTSLFAAARDLETKLRHQSELTEVTGQIDVAKQQAWASYYFQHRFQFLTDAQRNRLNTAPEQQVQSVIQALYNPFSGVTGQELASDPFLLFRDYLSHLNQLSTQFQLHQGFLTTQKDGQTYVLLTASLTDSPYSLQAQQIVAHVNEWQQAIKLQYQVEMAYTGVVFYADFGTRSAKSEISTIGSVSLLGIVLLVMLVFRSAAPLLLALLSVSVGLLVALATTTAIFGKVHLFSLVFGASLIGVSIDYAFHYLTDRLAAGRRWDSVAGLKHILAAITLGLITSLIGYLGLLVAPFPGLQQLALFSAIGLLAAYATVVSWYPLLARTPTPSRHLPAMGLLSRWLDWWQGRTIRIALPSMLLVLSAIALTQVHYDDDIRQLQAMPQALKQQETRVSQVTGMNSSQQMLVVSAHDDEALMQKLEQLDDTLQNWQQDQVLQGYQSLHQYLASQQRQQSDFALVEQLYQGFAPQLSQSLRLASEPTLSASFIPVSPSDYLSASVSEPVKFLYLGRIGEAVAAVIMLKGVQHADVIQAFAANDAHLAYLDKAAEISQLFGEYRVKVMELLAAALAGIALLLMWRYGWRHTLRILFPCVIACMVGLAVTVLTGSALNLFNLLALVLVIGIGIDYTLFFAEQARSHSTLLAITLSAITTLLSFGLLALSQTHAIHSFGVTTLSGIFIAWLLSPLAIQPPPPSESKS</sequence>
<organism evidence="9 11">
    <name type="scientific">Vibrio fluvialis</name>
    <dbReference type="NCBI Taxonomy" id="676"/>
    <lineage>
        <taxon>Bacteria</taxon>
        <taxon>Pseudomonadati</taxon>
        <taxon>Pseudomonadota</taxon>
        <taxon>Gammaproteobacteria</taxon>
        <taxon>Vibrionales</taxon>
        <taxon>Vibrionaceae</taxon>
        <taxon>Vibrio</taxon>
    </lineage>
</organism>
<feature type="transmembrane region" description="Helical" evidence="6">
    <location>
        <begin position="261"/>
        <end position="280"/>
    </location>
</feature>
<comment type="subcellular location">
    <subcellularLocation>
        <location evidence="1">Cell membrane</location>
        <topology evidence="1">Multi-pass membrane protein</topology>
    </subcellularLocation>
</comment>
<gene>
    <name evidence="8" type="ORF">AL536_11655</name>
    <name evidence="9" type="ORF">NCTC11327_01063</name>
</gene>
<keyword evidence="4 6" id="KW-1133">Transmembrane helix</keyword>
<name>A0AAX2LQ45_VIBFL</name>
<dbReference type="AlphaFoldDB" id="A0AAX2LQ45"/>
<proteinExistence type="predicted"/>
<dbReference type="InterPro" id="IPR004869">
    <property type="entry name" value="MMPL_dom"/>
</dbReference>
<feature type="transmembrane region" description="Helical" evidence="6">
    <location>
        <begin position="434"/>
        <end position="453"/>
    </location>
</feature>
<protein>
    <submittedName>
        <fullName evidence="9">Exporter</fullName>
    </submittedName>
</protein>
<evidence type="ECO:0000256" key="6">
    <source>
        <dbReference type="SAM" id="Phobius"/>
    </source>
</evidence>
<evidence type="ECO:0000313" key="11">
    <source>
        <dbReference type="Proteomes" id="UP000254626"/>
    </source>
</evidence>
<evidence type="ECO:0000256" key="4">
    <source>
        <dbReference type="ARBA" id="ARBA00022989"/>
    </source>
</evidence>
<dbReference type="GO" id="GO:0005886">
    <property type="term" value="C:plasma membrane"/>
    <property type="evidence" value="ECO:0007669"/>
    <property type="project" value="UniProtKB-SubCell"/>
</dbReference>
<feature type="transmembrane region" description="Helical" evidence="6">
    <location>
        <begin position="722"/>
        <end position="741"/>
    </location>
</feature>
<feature type="transmembrane region" description="Helical" evidence="6">
    <location>
        <begin position="352"/>
        <end position="376"/>
    </location>
</feature>
<keyword evidence="10" id="KW-1185">Reference proteome</keyword>
<dbReference type="PANTHER" id="PTHR33406:SF13">
    <property type="entry name" value="MEMBRANE PROTEIN YDFJ"/>
    <property type="match status" value="1"/>
</dbReference>
<evidence type="ECO:0000313" key="8">
    <source>
        <dbReference type="EMBL" id="AMF96120.2"/>
    </source>
</evidence>
<evidence type="ECO:0000256" key="3">
    <source>
        <dbReference type="ARBA" id="ARBA00022692"/>
    </source>
</evidence>
<dbReference type="EMBL" id="UHIP01000001">
    <property type="protein sequence ID" value="SUP22494.1"/>
    <property type="molecule type" value="Genomic_DNA"/>
</dbReference>
<evidence type="ECO:0000256" key="2">
    <source>
        <dbReference type="ARBA" id="ARBA00022475"/>
    </source>
</evidence>
<accession>A0AAX2LQ45</accession>
<reference evidence="8" key="2">
    <citation type="submission" date="2018-01" db="EMBL/GenBank/DDBJ databases">
        <title>FDA dAtabase for Regulatory Grade micrObial Sequences (FDA-ARGOS): Supporting development and validation of Infectious Disease Dx tests.</title>
        <authorList>
            <person name="Hoffmann M."/>
            <person name="Allard M."/>
            <person name="Evans P."/>
            <person name="Brown E."/>
            <person name="Tallon L."/>
            <person name="Sadzewicz L."/>
            <person name="Sengamalay N."/>
            <person name="Ott S."/>
            <person name="Godinez A."/>
            <person name="Nagaraj S."/>
            <person name="Vyas G."/>
            <person name="Aluvathingal J."/>
            <person name="Nadendla S."/>
            <person name="Geyer C."/>
            <person name="Sichtig H."/>
        </authorList>
    </citation>
    <scope>NUCLEOTIDE SEQUENCE</scope>
    <source>
        <strain evidence="8">ATCC 33809</strain>
    </source>
</reference>
<feature type="transmembrane region" description="Helical" evidence="6">
    <location>
        <begin position="382"/>
        <end position="404"/>
    </location>
</feature>
<reference evidence="10" key="1">
    <citation type="submission" date="2015-12" db="EMBL/GenBank/DDBJ databases">
        <title>FDA dAtabase for Regulatory Grade micrObial Sequences (FDA-ARGOS): Supporting development and validation of Infectious Disease Dx tests.</title>
        <authorList>
            <person name="Hoffmann M."/>
            <person name="Allard M."/>
            <person name="Evans P."/>
            <person name="Brown E."/>
            <person name="Tallon L.J."/>
            <person name="Sadzewicz L."/>
            <person name="Sengamalay N."/>
            <person name="Ott S."/>
            <person name="Godinez A."/>
            <person name="Nagaraj S."/>
            <person name="Vyas G."/>
            <person name="Aluvathingal J."/>
            <person name="Nadendla S."/>
            <person name="Geyer C."/>
            <person name="Sichtig H."/>
        </authorList>
    </citation>
    <scope>NUCLEOTIDE SEQUENCE [LARGE SCALE GENOMIC DNA]</scope>
    <source>
        <strain evidence="10">ATCC 33809</strain>
    </source>
</reference>
<evidence type="ECO:0000256" key="5">
    <source>
        <dbReference type="ARBA" id="ARBA00023136"/>
    </source>
</evidence>
<feature type="transmembrane region" description="Helical" evidence="6">
    <location>
        <begin position="668"/>
        <end position="686"/>
    </location>
</feature>
<feature type="transmembrane region" description="Helical" evidence="6">
    <location>
        <begin position="287"/>
        <end position="307"/>
    </location>
</feature>
<reference evidence="9 11" key="3">
    <citation type="submission" date="2018-06" db="EMBL/GenBank/DDBJ databases">
        <authorList>
            <consortium name="Pathogen Informatics"/>
            <person name="Doyle S."/>
        </authorList>
    </citation>
    <scope>NUCLEOTIDE SEQUENCE [LARGE SCALE GENOMIC DNA]</scope>
    <source>
        <strain evidence="9 11">NCTC11327</strain>
    </source>
</reference>
<feature type="transmembrane region" description="Helical" evidence="6">
    <location>
        <begin position="692"/>
        <end position="710"/>
    </location>
</feature>
<keyword evidence="5 6" id="KW-0472">Membrane</keyword>
<dbReference type="Pfam" id="PF03176">
    <property type="entry name" value="MMPL"/>
    <property type="match status" value="1"/>
</dbReference>
<feature type="transmembrane region" description="Helical" evidence="6">
    <location>
        <begin position="747"/>
        <end position="769"/>
    </location>
</feature>
<evidence type="ECO:0000256" key="1">
    <source>
        <dbReference type="ARBA" id="ARBA00004651"/>
    </source>
</evidence>
<dbReference type="Proteomes" id="UP000254626">
    <property type="component" value="Unassembled WGS sequence"/>
</dbReference>
<feature type="domain" description="Membrane transport protein MMPL" evidence="7">
    <location>
        <begin position="198"/>
        <end position="411"/>
    </location>
</feature>
<keyword evidence="3 6" id="KW-0812">Transmembrane</keyword>
<evidence type="ECO:0000259" key="7">
    <source>
        <dbReference type="Pfam" id="PF03176"/>
    </source>
</evidence>
<feature type="transmembrane region" description="Helical" evidence="6">
    <location>
        <begin position="313"/>
        <end position="331"/>
    </location>
</feature>
<dbReference type="EMBL" id="CP014035">
    <property type="protein sequence ID" value="AMF96120.2"/>
    <property type="molecule type" value="Genomic_DNA"/>
</dbReference>
<evidence type="ECO:0000313" key="10">
    <source>
        <dbReference type="Proteomes" id="UP000057088"/>
    </source>
</evidence>
<dbReference type="RefSeq" id="WP_081094758.1">
    <property type="nucleotide sequence ID" value="NZ_CABLBX010000001.1"/>
</dbReference>
<keyword evidence="2" id="KW-1003">Cell membrane</keyword>
<dbReference type="Proteomes" id="UP000057088">
    <property type="component" value="Chromosome 2"/>
</dbReference>
<feature type="transmembrane region" description="Helical" evidence="6">
    <location>
        <begin position="641"/>
        <end position="661"/>
    </location>
</feature>
<dbReference type="PANTHER" id="PTHR33406">
    <property type="entry name" value="MEMBRANE PROTEIN MJ1562-RELATED"/>
    <property type="match status" value="1"/>
</dbReference>
<evidence type="ECO:0000313" key="9">
    <source>
        <dbReference type="EMBL" id="SUP22494.1"/>
    </source>
</evidence>
<dbReference type="InterPro" id="IPR050545">
    <property type="entry name" value="Mycobact_MmpL"/>
</dbReference>
<dbReference type="SUPFAM" id="SSF82866">
    <property type="entry name" value="Multidrug efflux transporter AcrB transmembrane domain"/>
    <property type="match status" value="2"/>
</dbReference>
<dbReference type="GeneID" id="29385524"/>
<dbReference type="Gene3D" id="1.20.1640.10">
    <property type="entry name" value="Multidrug efflux transporter AcrB transmembrane domain"/>
    <property type="match status" value="2"/>
</dbReference>